<reference evidence="1" key="1">
    <citation type="submission" date="2021-06" db="EMBL/GenBank/DDBJ databases">
        <authorList>
            <person name="Kallberg Y."/>
            <person name="Tangrot J."/>
            <person name="Rosling A."/>
        </authorList>
    </citation>
    <scope>NUCLEOTIDE SEQUENCE</scope>
    <source>
        <strain evidence="1">CL356</strain>
    </source>
</reference>
<evidence type="ECO:0000313" key="1">
    <source>
        <dbReference type="EMBL" id="CAG8472877.1"/>
    </source>
</evidence>
<name>A0ACA9KGY0_9GLOM</name>
<dbReference type="EMBL" id="CAJVPT010001997">
    <property type="protein sequence ID" value="CAG8472877.1"/>
    <property type="molecule type" value="Genomic_DNA"/>
</dbReference>
<sequence>SPINGDGGTALLAFPFQVDDGHIEEFQGLTGDNVFWENPHCDDYSVSSSLIVGRNVPSFPSHQVFHS</sequence>
<proteinExistence type="predicted"/>
<dbReference type="Proteomes" id="UP000789525">
    <property type="component" value="Unassembled WGS sequence"/>
</dbReference>
<organism evidence="1 2">
    <name type="scientific">Acaulospora colombiana</name>
    <dbReference type="NCBI Taxonomy" id="27376"/>
    <lineage>
        <taxon>Eukaryota</taxon>
        <taxon>Fungi</taxon>
        <taxon>Fungi incertae sedis</taxon>
        <taxon>Mucoromycota</taxon>
        <taxon>Glomeromycotina</taxon>
        <taxon>Glomeromycetes</taxon>
        <taxon>Diversisporales</taxon>
        <taxon>Acaulosporaceae</taxon>
        <taxon>Acaulospora</taxon>
    </lineage>
</organism>
<keyword evidence="2" id="KW-1185">Reference proteome</keyword>
<evidence type="ECO:0000313" key="2">
    <source>
        <dbReference type="Proteomes" id="UP000789525"/>
    </source>
</evidence>
<protein>
    <submittedName>
        <fullName evidence="1">5111_t:CDS:1</fullName>
    </submittedName>
</protein>
<comment type="caution">
    <text evidence="1">The sequence shown here is derived from an EMBL/GenBank/DDBJ whole genome shotgun (WGS) entry which is preliminary data.</text>
</comment>
<accession>A0ACA9KGY0</accession>
<feature type="non-terminal residue" evidence="1">
    <location>
        <position position="1"/>
    </location>
</feature>
<gene>
    <name evidence="1" type="ORF">ACOLOM_LOCUS1668</name>
</gene>